<evidence type="ECO:0000256" key="4">
    <source>
        <dbReference type="PROSITE-ProRule" id="PRU00050"/>
    </source>
</evidence>
<dbReference type="GO" id="GO:0050568">
    <property type="term" value="F:protein-glutamine glutaminase activity"/>
    <property type="evidence" value="ECO:0007669"/>
    <property type="project" value="UniProtKB-UniRule"/>
</dbReference>
<dbReference type="SUPFAM" id="SSF52172">
    <property type="entry name" value="CheY-like"/>
    <property type="match status" value="1"/>
</dbReference>
<gene>
    <name evidence="3 8" type="primary">cheB</name>
    <name evidence="8" type="ORF">GJU40_00330</name>
</gene>
<dbReference type="GO" id="GO:0005737">
    <property type="term" value="C:cytoplasm"/>
    <property type="evidence" value="ECO:0007669"/>
    <property type="project" value="UniProtKB-SubCell"/>
</dbReference>
<dbReference type="InterPro" id="IPR000673">
    <property type="entry name" value="Sig_transdc_resp-reg_Me-estase"/>
</dbReference>
<keyword evidence="3" id="KW-0963">Cytoplasm</keyword>
<dbReference type="NCBIfam" id="NF001965">
    <property type="entry name" value="PRK00742.1"/>
    <property type="match status" value="1"/>
</dbReference>
<dbReference type="EC" id="3.5.1.44" evidence="3"/>
<evidence type="ECO:0000256" key="1">
    <source>
        <dbReference type="ARBA" id="ARBA00022801"/>
    </source>
</evidence>
<comment type="domain">
    <text evidence="3">Contains a C-terminal catalytic domain, and an N-terminal region which modulates catalytic activity.</text>
</comment>
<keyword evidence="8" id="KW-0808">Transferase</keyword>
<dbReference type="GO" id="GO:0008984">
    <property type="term" value="F:protein-glutamate methylesterase activity"/>
    <property type="evidence" value="ECO:0007669"/>
    <property type="project" value="UniProtKB-UniRule"/>
</dbReference>
<dbReference type="GO" id="GO:0000156">
    <property type="term" value="F:phosphorelay response regulator activity"/>
    <property type="evidence" value="ECO:0007669"/>
    <property type="project" value="InterPro"/>
</dbReference>
<dbReference type="Gene3D" id="3.40.50.2300">
    <property type="match status" value="1"/>
</dbReference>
<comment type="catalytic activity">
    <reaction evidence="2 3">
        <text>[protein]-L-glutamate 5-O-methyl ester + H2O = L-glutamyl-[protein] + methanol + H(+)</text>
        <dbReference type="Rhea" id="RHEA:23236"/>
        <dbReference type="Rhea" id="RHEA-COMP:10208"/>
        <dbReference type="Rhea" id="RHEA-COMP:10311"/>
        <dbReference type="ChEBI" id="CHEBI:15377"/>
        <dbReference type="ChEBI" id="CHEBI:15378"/>
        <dbReference type="ChEBI" id="CHEBI:17790"/>
        <dbReference type="ChEBI" id="CHEBI:29973"/>
        <dbReference type="ChEBI" id="CHEBI:82795"/>
        <dbReference type="EC" id="3.1.1.61"/>
    </reaction>
</comment>
<evidence type="ECO:0000259" key="6">
    <source>
        <dbReference type="PROSITE" id="PS50110"/>
    </source>
</evidence>
<dbReference type="EMBL" id="WKKI01000001">
    <property type="protein sequence ID" value="MRX70613.1"/>
    <property type="molecule type" value="Genomic_DNA"/>
</dbReference>
<dbReference type="PROSITE" id="PS50110">
    <property type="entry name" value="RESPONSE_REGULATORY"/>
    <property type="match status" value="1"/>
</dbReference>
<dbReference type="CDD" id="cd16432">
    <property type="entry name" value="CheB_Rec"/>
    <property type="match status" value="1"/>
</dbReference>
<dbReference type="AlphaFoldDB" id="A0A7X2LXD4"/>
<dbReference type="OrthoDB" id="9793421at2"/>
<evidence type="ECO:0000313" key="9">
    <source>
        <dbReference type="Proteomes" id="UP000448867"/>
    </source>
</evidence>
<dbReference type="RefSeq" id="WP_154305724.1">
    <property type="nucleotide sequence ID" value="NZ_WKKI01000001.1"/>
</dbReference>
<feature type="domain" description="CheB-type methylesterase" evidence="7">
    <location>
        <begin position="157"/>
        <end position="348"/>
    </location>
</feature>
<dbReference type="PROSITE" id="PS50122">
    <property type="entry name" value="CHEB"/>
    <property type="match status" value="1"/>
</dbReference>
<dbReference type="InterPro" id="IPR008248">
    <property type="entry name" value="CheB-like"/>
</dbReference>
<dbReference type="PANTHER" id="PTHR42872">
    <property type="entry name" value="PROTEIN-GLUTAMATE METHYLESTERASE/PROTEIN-GLUTAMINE GLUTAMINASE"/>
    <property type="match status" value="1"/>
</dbReference>
<comment type="catalytic activity">
    <reaction evidence="3">
        <text>L-glutaminyl-[protein] + H2O = L-glutamyl-[protein] + NH4(+)</text>
        <dbReference type="Rhea" id="RHEA:16441"/>
        <dbReference type="Rhea" id="RHEA-COMP:10207"/>
        <dbReference type="Rhea" id="RHEA-COMP:10208"/>
        <dbReference type="ChEBI" id="CHEBI:15377"/>
        <dbReference type="ChEBI" id="CHEBI:28938"/>
        <dbReference type="ChEBI" id="CHEBI:29973"/>
        <dbReference type="ChEBI" id="CHEBI:30011"/>
        <dbReference type="EC" id="3.5.1.44"/>
    </reaction>
</comment>
<dbReference type="EC" id="3.1.1.61" evidence="3"/>
<feature type="active site" evidence="3 4">
    <location>
        <position position="196"/>
    </location>
</feature>
<dbReference type="InterPro" id="IPR035909">
    <property type="entry name" value="CheB_C"/>
</dbReference>
<dbReference type="InterPro" id="IPR001789">
    <property type="entry name" value="Sig_transdc_resp-reg_receiver"/>
</dbReference>
<dbReference type="GO" id="GO:0032259">
    <property type="term" value="P:methylation"/>
    <property type="evidence" value="ECO:0007669"/>
    <property type="project" value="UniProtKB-KW"/>
</dbReference>
<feature type="domain" description="Response regulatory" evidence="6">
    <location>
        <begin position="5"/>
        <end position="122"/>
    </location>
</feature>
<dbReference type="Pfam" id="PF00072">
    <property type="entry name" value="Response_reg"/>
    <property type="match status" value="1"/>
</dbReference>
<proteinExistence type="inferred from homology"/>
<comment type="similarity">
    <text evidence="3">Belongs to the CheB family.</text>
</comment>
<reference evidence="8 9" key="1">
    <citation type="submission" date="2019-11" db="EMBL/GenBank/DDBJ databases">
        <title>Bacillus lacus genome.</title>
        <authorList>
            <person name="Allen C.J."/>
            <person name="Newman J.D."/>
        </authorList>
    </citation>
    <scope>NUCLEOTIDE SEQUENCE [LARGE SCALE GENOMIC DNA]</scope>
    <source>
        <strain evidence="8 9">KCTC 33946</strain>
    </source>
</reference>
<evidence type="ECO:0000256" key="2">
    <source>
        <dbReference type="ARBA" id="ARBA00048267"/>
    </source>
</evidence>
<feature type="active site" evidence="3 4">
    <location>
        <position position="292"/>
    </location>
</feature>
<dbReference type="GO" id="GO:0006935">
    <property type="term" value="P:chemotaxis"/>
    <property type="evidence" value="ECO:0007669"/>
    <property type="project" value="UniProtKB-UniRule"/>
</dbReference>
<dbReference type="Proteomes" id="UP000448867">
    <property type="component" value="Unassembled WGS sequence"/>
</dbReference>
<accession>A0A7X2LXD4</accession>
<organism evidence="8 9">
    <name type="scientific">Metabacillus lacus</name>
    <dbReference type="NCBI Taxonomy" id="1983721"/>
    <lineage>
        <taxon>Bacteria</taxon>
        <taxon>Bacillati</taxon>
        <taxon>Bacillota</taxon>
        <taxon>Bacilli</taxon>
        <taxon>Bacillales</taxon>
        <taxon>Bacillaceae</taxon>
        <taxon>Metabacillus</taxon>
    </lineage>
</organism>
<dbReference type="SUPFAM" id="SSF52738">
    <property type="entry name" value="Methylesterase CheB, C-terminal domain"/>
    <property type="match status" value="1"/>
</dbReference>
<comment type="function">
    <text evidence="3">Involved in chemotaxis. Part of a chemotaxis signal transduction system that modulates chemotaxis in response to various stimuli. Catalyzes the demethylation of specific methylglutamate residues introduced into the chemoreceptors (methyl-accepting chemotaxis proteins or MCP) by CheR. Also mediates the irreversible deamidation of specific glutamine residues to glutamic acid.</text>
</comment>
<evidence type="ECO:0000313" key="8">
    <source>
        <dbReference type="EMBL" id="MRX70613.1"/>
    </source>
</evidence>
<sequence>MKKVRVLVVDDSAFMRKLISDFLNASSLIEVAGTARNGEDALLKAAELEPDVITLDIEMPVMDGLETLAKLKAFFNKPVIMLSSVTHKNAASTVLALEQGAFDFIAKPSGSISLDLYKVKDELTDKILAASRLTNQVIIQQAPEKFSMSVMKDKKPLDTAGKIVCIGTSTGGPRALQQVLSSLPPSISAPVFIVQHMPEGFTKSLADRLHSLSSIRVKEAEHNEIPQNGTAYIAPGGQHMRVVLDGDQLRILLDRDPPCNGHRPSVDILFQSIAELKGYIPVPVIMTGMGTDGTSGLQKIKQSSPAKAIAESKETAIVYGMPKSVIAAQLADSIVGLDSIADQILDYL</sequence>
<evidence type="ECO:0000259" key="7">
    <source>
        <dbReference type="PROSITE" id="PS50122"/>
    </source>
</evidence>
<feature type="active site" evidence="3 4">
    <location>
        <position position="169"/>
    </location>
</feature>
<feature type="modified residue" description="4-aspartylphosphate" evidence="3 5">
    <location>
        <position position="56"/>
    </location>
</feature>
<dbReference type="PIRSF" id="PIRSF000876">
    <property type="entry name" value="RR_chemtxs_CheB"/>
    <property type="match status" value="1"/>
</dbReference>
<dbReference type="GO" id="GO:0008168">
    <property type="term" value="F:methyltransferase activity"/>
    <property type="evidence" value="ECO:0007669"/>
    <property type="project" value="UniProtKB-KW"/>
</dbReference>
<comment type="subcellular location">
    <subcellularLocation>
        <location evidence="3">Cytoplasm</location>
    </subcellularLocation>
</comment>
<keyword evidence="3 4" id="KW-0145">Chemotaxis</keyword>
<dbReference type="InterPro" id="IPR011006">
    <property type="entry name" value="CheY-like_superfamily"/>
</dbReference>
<dbReference type="CDD" id="cd17541">
    <property type="entry name" value="REC_CheB-like"/>
    <property type="match status" value="1"/>
</dbReference>
<dbReference type="Gene3D" id="3.40.50.180">
    <property type="entry name" value="Methylesterase CheB, C-terminal domain"/>
    <property type="match status" value="1"/>
</dbReference>
<keyword evidence="1 3" id="KW-0378">Hydrolase</keyword>
<evidence type="ECO:0000256" key="5">
    <source>
        <dbReference type="PROSITE-ProRule" id="PRU00169"/>
    </source>
</evidence>
<dbReference type="SMART" id="SM00448">
    <property type="entry name" value="REC"/>
    <property type="match status" value="1"/>
</dbReference>
<evidence type="ECO:0000256" key="3">
    <source>
        <dbReference type="HAMAP-Rule" id="MF_00099"/>
    </source>
</evidence>
<dbReference type="PANTHER" id="PTHR42872:SF3">
    <property type="entry name" value="PROTEIN-GLUTAMATE METHYLESTERASE_PROTEIN-GLUTAMINE GLUTAMINASE 1"/>
    <property type="match status" value="1"/>
</dbReference>
<keyword evidence="9" id="KW-1185">Reference proteome</keyword>
<name>A0A7X2LXD4_9BACI</name>
<dbReference type="Pfam" id="PF01339">
    <property type="entry name" value="CheB_methylest"/>
    <property type="match status" value="1"/>
</dbReference>
<protein>
    <recommendedName>
        <fullName evidence="3">Protein-glutamate methylesterase/protein-glutamine glutaminase</fullName>
        <ecNumber evidence="3">3.1.1.61</ecNumber>
        <ecNumber evidence="3">3.5.1.44</ecNumber>
    </recommendedName>
</protein>
<keyword evidence="8" id="KW-0489">Methyltransferase</keyword>
<comment type="PTM">
    <text evidence="3">Phosphorylated by CheA. Phosphorylation of the N-terminal regulatory domain activates the methylesterase activity.</text>
</comment>
<comment type="caution">
    <text evidence="8">The sequence shown here is derived from an EMBL/GenBank/DDBJ whole genome shotgun (WGS) entry which is preliminary data.</text>
</comment>
<dbReference type="HAMAP" id="MF_00099">
    <property type="entry name" value="CheB_chemtxs"/>
    <property type="match status" value="1"/>
</dbReference>
<keyword evidence="3 5" id="KW-0597">Phosphoprotein</keyword>